<organism evidence="2 3">
    <name type="scientific">Brevibacterium samyangense</name>
    <dbReference type="NCBI Taxonomy" id="366888"/>
    <lineage>
        <taxon>Bacteria</taxon>
        <taxon>Bacillati</taxon>
        <taxon>Actinomycetota</taxon>
        <taxon>Actinomycetes</taxon>
        <taxon>Micrococcales</taxon>
        <taxon>Brevibacteriaceae</taxon>
        <taxon>Brevibacterium</taxon>
    </lineage>
</organism>
<comment type="caution">
    <text evidence="2">The sequence shown here is derived from an EMBL/GenBank/DDBJ whole genome shotgun (WGS) entry which is preliminary data.</text>
</comment>
<proteinExistence type="predicted"/>
<protein>
    <recommendedName>
        <fullName evidence="4">Resolvase/invertase-type recombinase catalytic domain-containing protein</fullName>
    </recommendedName>
</protein>
<sequence length="226" mass="24287">MHRHDMGEEGLERDDRGACVGVPDEVGNRLHRGGATHSTTRTVGAENVDRRDRLGGKISAVTDTERTRAAPGRVREFEHAGGVTPRGAEYGKPPQPGRTRMADGVRGRDSGTCENAAEERGADEPTRERFGSGEGCAVDEKFGGVDEGMRPLVIGFVAVLDDFEHAATAERRQQVNARVRAPEPMPSASESARTKTLSMLRAWAVEKRGATVAASLWTTAPVAKCL</sequence>
<name>A0ABP5EWN4_9MICO</name>
<dbReference type="Proteomes" id="UP001500755">
    <property type="component" value="Unassembled WGS sequence"/>
</dbReference>
<feature type="region of interest" description="Disordered" evidence="1">
    <location>
        <begin position="81"/>
        <end position="134"/>
    </location>
</feature>
<evidence type="ECO:0000313" key="2">
    <source>
        <dbReference type="EMBL" id="GAA2007732.1"/>
    </source>
</evidence>
<keyword evidence="3" id="KW-1185">Reference proteome</keyword>
<evidence type="ECO:0000256" key="1">
    <source>
        <dbReference type="SAM" id="MobiDB-lite"/>
    </source>
</evidence>
<reference evidence="3" key="1">
    <citation type="journal article" date="2019" name="Int. J. Syst. Evol. Microbiol.">
        <title>The Global Catalogue of Microorganisms (GCM) 10K type strain sequencing project: providing services to taxonomists for standard genome sequencing and annotation.</title>
        <authorList>
            <consortium name="The Broad Institute Genomics Platform"/>
            <consortium name="The Broad Institute Genome Sequencing Center for Infectious Disease"/>
            <person name="Wu L."/>
            <person name="Ma J."/>
        </authorList>
    </citation>
    <scope>NUCLEOTIDE SEQUENCE [LARGE SCALE GENOMIC DNA]</scope>
    <source>
        <strain evidence="3">JCM 14546</strain>
    </source>
</reference>
<dbReference type="EMBL" id="BAAANO010000015">
    <property type="protein sequence ID" value="GAA2007732.1"/>
    <property type="molecule type" value="Genomic_DNA"/>
</dbReference>
<accession>A0ABP5EWN4</accession>
<feature type="compositionally biased region" description="Basic and acidic residues" evidence="1">
    <location>
        <begin position="100"/>
        <end position="131"/>
    </location>
</feature>
<evidence type="ECO:0008006" key="4">
    <source>
        <dbReference type="Google" id="ProtNLM"/>
    </source>
</evidence>
<gene>
    <name evidence="2" type="ORF">GCM10009755_17660</name>
</gene>
<feature type="region of interest" description="Disordered" evidence="1">
    <location>
        <begin position="1"/>
        <end position="54"/>
    </location>
</feature>
<evidence type="ECO:0000313" key="3">
    <source>
        <dbReference type="Proteomes" id="UP001500755"/>
    </source>
</evidence>